<dbReference type="RefSeq" id="WP_269923439.1">
    <property type="nucleotide sequence ID" value="NZ_JAMKBI010000024.1"/>
</dbReference>
<dbReference type="Pfam" id="PF00583">
    <property type="entry name" value="Acetyltransf_1"/>
    <property type="match status" value="2"/>
</dbReference>
<organism evidence="2 3">
    <name type="scientific">Psychrobacillus psychrodurans</name>
    <dbReference type="NCBI Taxonomy" id="126157"/>
    <lineage>
        <taxon>Bacteria</taxon>
        <taxon>Bacillati</taxon>
        <taxon>Bacillota</taxon>
        <taxon>Bacilli</taxon>
        <taxon>Bacillales</taxon>
        <taxon>Bacillaceae</taxon>
        <taxon>Psychrobacillus</taxon>
    </lineage>
</organism>
<dbReference type="Proteomes" id="UP001152172">
    <property type="component" value="Unassembled WGS sequence"/>
</dbReference>
<protein>
    <submittedName>
        <fullName evidence="2">GNAT family N-acetyltransferase</fullName>
    </submittedName>
</protein>
<dbReference type="InterPro" id="IPR016181">
    <property type="entry name" value="Acyl_CoA_acyltransferase"/>
</dbReference>
<feature type="domain" description="N-acetyltransferase" evidence="1">
    <location>
        <begin position="159"/>
        <end position="325"/>
    </location>
</feature>
<reference evidence="2" key="1">
    <citation type="submission" date="2022-05" db="EMBL/GenBank/DDBJ databases">
        <authorList>
            <person name="Colautti A."/>
            <person name="Iacumin L."/>
        </authorList>
    </citation>
    <scope>NUCLEOTIDE SEQUENCE</scope>
    <source>
        <strain evidence="2">DSM 30747</strain>
    </source>
</reference>
<dbReference type="GO" id="GO:0016747">
    <property type="term" value="F:acyltransferase activity, transferring groups other than amino-acyl groups"/>
    <property type="evidence" value="ECO:0007669"/>
    <property type="project" value="InterPro"/>
</dbReference>
<evidence type="ECO:0000259" key="1">
    <source>
        <dbReference type="PROSITE" id="PS51186"/>
    </source>
</evidence>
<name>A0A9X3LEK7_9BACI</name>
<evidence type="ECO:0000313" key="3">
    <source>
        <dbReference type="Proteomes" id="UP001152172"/>
    </source>
</evidence>
<keyword evidence="3" id="KW-1185">Reference proteome</keyword>
<dbReference type="PANTHER" id="PTHR43328:SF1">
    <property type="entry name" value="N-ACETYLTRANSFERASE DOMAIN-CONTAINING PROTEIN"/>
    <property type="match status" value="1"/>
</dbReference>
<evidence type="ECO:0000313" key="2">
    <source>
        <dbReference type="EMBL" id="MCZ8535476.1"/>
    </source>
</evidence>
<dbReference type="InterPro" id="IPR000182">
    <property type="entry name" value="GNAT_dom"/>
</dbReference>
<dbReference type="PANTHER" id="PTHR43328">
    <property type="entry name" value="ACETYLTRANSFERASE-RELATED"/>
    <property type="match status" value="1"/>
</dbReference>
<dbReference type="PROSITE" id="PS51186">
    <property type="entry name" value="GNAT"/>
    <property type="match status" value="2"/>
</dbReference>
<proteinExistence type="predicted"/>
<dbReference type="EMBL" id="JAMKBI010000024">
    <property type="protein sequence ID" value="MCZ8535476.1"/>
    <property type="molecule type" value="Genomic_DNA"/>
</dbReference>
<dbReference type="CDD" id="cd04301">
    <property type="entry name" value="NAT_SF"/>
    <property type="match status" value="2"/>
</dbReference>
<dbReference type="AlphaFoldDB" id="A0A9X3LEK7"/>
<sequence length="329" mass="37202">MIRLTIYNDDYRKSLENYPLSEEHLSFTGHPLELLERAQVNVTYTPIIITEDDQVAGFFVLDTGEDKFHYTDIPESILLRGYSIHPAYQGRGIAQKSMKLLQTFVAKHFPDINRIVLGVNEANKAAQTVYAKSGFIDEGIRFNGRSGIQIAMSLSLDLIEVRMAQPGDEQGIVDVCVAAQWNTYKDLYSNDYIEGIIAKFYTVERISKEIKNTNRGWNGYIVAELNEEIVGAIGGGVDEDGIAEVYVLYLHPAKRGQGIGTKLLSYLTEIQRAEYGAHEQWVSVTKGNQMGIPYYEAREFTFQYEQQAYESEAEDNAVSLKYKRSIQSS</sequence>
<comment type="caution">
    <text evidence="2">The sequence shown here is derived from an EMBL/GenBank/DDBJ whole genome shotgun (WGS) entry which is preliminary data.</text>
</comment>
<dbReference type="Gene3D" id="3.40.630.30">
    <property type="match status" value="2"/>
</dbReference>
<gene>
    <name evidence="2" type="ORF">M9R61_19425</name>
</gene>
<dbReference type="SUPFAM" id="SSF55729">
    <property type="entry name" value="Acyl-CoA N-acyltransferases (Nat)"/>
    <property type="match status" value="2"/>
</dbReference>
<feature type="domain" description="N-acetyltransferase" evidence="1">
    <location>
        <begin position="2"/>
        <end position="157"/>
    </location>
</feature>
<accession>A0A9X3LEK7</accession>